<dbReference type="KEGG" id="xcb:XC_0343"/>
<name>A0A0H2X4H2_XANC8</name>
<dbReference type="EMBL" id="CP000050">
    <property type="protein sequence ID" value="AAY47428.1"/>
    <property type="molecule type" value="Genomic_DNA"/>
</dbReference>
<accession>A0A0H2X4H2</accession>
<proteinExistence type="predicted"/>
<protein>
    <submittedName>
        <fullName evidence="2">Uncharacterized protein</fullName>
    </submittedName>
</protein>
<sequence length="151" mass="16161">MTDTIDTLLQDDPDKWVGELPEFQRSAIQELRSAGSSYEDIAQAWITASAENTYRFSASAPVGDKGAFLDNLRSEIRAFLCGDKKYKKERDGLFGEKGLARTYVVSAMAVAIAPQLSVAAAVIAPLIALVLASVGKVALNAWCASQPGPKP</sequence>
<keyword evidence="1" id="KW-0472">Membrane</keyword>
<feature type="transmembrane region" description="Helical" evidence="1">
    <location>
        <begin position="103"/>
        <end position="132"/>
    </location>
</feature>
<dbReference type="Proteomes" id="UP000000420">
    <property type="component" value="Chromosome"/>
</dbReference>
<keyword evidence="1" id="KW-1133">Transmembrane helix</keyword>
<gene>
    <name evidence="2" type="ordered locus">XC_0343</name>
</gene>
<evidence type="ECO:0000313" key="3">
    <source>
        <dbReference type="Proteomes" id="UP000000420"/>
    </source>
</evidence>
<dbReference type="HOGENOM" id="CLU_143401_0_0_6"/>
<evidence type="ECO:0000313" key="2">
    <source>
        <dbReference type="EMBL" id="AAY47428.1"/>
    </source>
</evidence>
<organism evidence="2 3">
    <name type="scientific">Xanthomonas campestris pv. campestris (strain 8004)</name>
    <dbReference type="NCBI Taxonomy" id="314565"/>
    <lineage>
        <taxon>Bacteria</taxon>
        <taxon>Pseudomonadati</taxon>
        <taxon>Pseudomonadota</taxon>
        <taxon>Gammaproteobacteria</taxon>
        <taxon>Lysobacterales</taxon>
        <taxon>Lysobacteraceae</taxon>
        <taxon>Xanthomonas</taxon>
    </lineage>
</organism>
<reference evidence="2 3" key="1">
    <citation type="journal article" date="2005" name="Genome Res.">
        <title>Comparative and functional genomic analyses of the pathogenicity of phytopathogen Xanthomonas campestris pv. campestris.</title>
        <authorList>
            <person name="Qian W."/>
            <person name="Jia Y."/>
            <person name="Ren S.X."/>
            <person name="He Y.Q."/>
            <person name="Feng J.X."/>
            <person name="Lu L.F."/>
            <person name="Sun Q."/>
            <person name="Ying G."/>
            <person name="Tang D.J."/>
            <person name="Tang H."/>
            <person name="Wu W."/>
            <person name="Hao P."/>
            <person name="Wang L."/>
            <person name="Jiang B.L."/>
            <person name="Zeng S."/>
            <person name="Gu W.Y."/>
            <person name="Lu G."/>
            <person name="Rong L."/>
            <person name="Tian Y."/>
            <person name="Yao Z."/>
            <person name="Fu G."/>
            <person name="Chen B."/>
            <person name="Fang R."/>
            <person name="Qiang B."/>
            <person name="Chen Z."/>
            <person name="Zhao G.P."/>
            <person name="Tang J.L."/>
            <person name="He C."/>
        </authorList>
    </citation>
    <scope>NUCLEOTIDE SEQUENCE [LARGE SCALE GENOMIC DNA]</scope>
    <source>
        <strain evidence="2 3">8004</strain>
    </source>
</reference>
<dbReference type="RefSeq" id="WP_011035586.1">
    <property type="nucleotide sequence ID" value="NC_007086.1"/>
</dbReference>
<evidence type="ECO:0000256" key="1">
    <source>
        <dbReference type="SAM" id="Phobius"/>
    </source>
</evidence>
<keyword evidence="1" id="KW-0812">Transmembrane</keyword>
<dbReference type="AlphaFoldDB" id="A0A0H2X4H2"/>